<keyword evidence="2" id="KW-1185">Reference proteome</keyword>
<evidence type="ECO:0000313" key="1">
    <source>
        <dbReference type="EMBL" id="ORX55093.1"/>
    </source>
</evidence>
<organism evidence="1 2">
    <name type="scientific">Hesseltinella vesiculosa</name>
    <dbReference type="NCBI Taxonomy" id="101127"/>
    <lineage>
        <taxon>Eukaryota</taxon>
        <taxon>Fungi</taxon>
        <taxon>Fungi incertae sedis</taxon>
        <taxon>Mucoromycota</taxon>
        <taxon>Mucoromycotina</taxon>
        <taxon>Mucoromycetes</taxon>
        <taxon>Mucorales</taxon>
        <taxon>Cunninghamellaceae</taxon>
        <taxon>Hesseltinella</taxon>
    </lineage>
</organism>
<protein>
    <submittedName>
        <fullName evidence="1">Uncharacterized protein</fullName>
    </submittedName>
</protein>
<accession>A0A1X2GKJ3</accession>
<reference evidence="1 2" key="1">
    <citation type="submission" date="2016-07" db="EMBL/GenBank/DDBJ databases">
        <title>Pervasive Adenine N6-methylation of Active Genes in Fungi.</title>
        <authorList>
            <consortium name="DOE Joint Genome Institute"/>
            <person name="Mondo S.J."/>
            <person name="Dannebaum R.O."/>
            <person name="Kuo R.C."/>
            <person name="Labutti K."/>
            <person name="Haridas S."/>
            <person name="Kuo A."/>
            <person name="Salamov A."/>
            <person name="Ahrendt S.R."/>
            <person name="Lipzen A."/>
            <person name="Sullivan W."/>
            <person name="Andreopoulos W.B."/>
            <person name="Clum A."/>
            <person name="Lindquist E."/>
            <person name="Daum C."/>
            <person name="Ramamoorthy G.K."/>
            <person name="Gryganskyi A."/>
            <person name="Culley D."/>
            <person name="Magnuson J.K."/>
            <person name="James T.Y."/>
            <person name="O'Malley M.A."/>
            <person name="Stajich J.E."/>
            <person name="Spatafora J.W."/>
            <person name="Visel A."/>
            <person name="Grigoriev I.V."/>
        </authorList>
    </citation>
    <scope>NUCLEOTIDE SEQUENCE [LARGE SCALE GENOMIC DNA]</scope>
    <source>
        <strain evidence="1 2">NRRL 3301</strain>
    </source>
</reference>
<name>A0A1X2GKJ3_9FUNG</name>
<proteinExistence type="predicted"/>
<dbReference type="AlphaFoldDB" id="A0A1X2GKJ3"/>
<gene>
    <name evidence="1" type="ORF">DM01DRAFT_1335390</name>
</gene>
<evidence type="ECO:0000313" key="2">
    <source>
        <dbReference type="Proteomes" id="UP000242146"/>
    </source>
</evidence>
<comment type="caution">
    <text evidence="1">The sequence shown here is derived from an EMBL/GenBank/DDBJ whole genome shotgun (WGS) entry which is preliminary data.</text>
</comment>
<sequence>MPFNVLSNKLTKRVGAESADSTSVKKNVNKAIKVKQPVAQDTLAGRVSYFTLRA</sequence>
<dbReference type="Proteomes" id="UP000242146">
    <property type="component" value="Unassembled WGS sequence"/>
</dbReference>
<dbReference type="EMBL" id="MCGT01000012">
    <property type="protein sequence ID" value="ORX55093.1"/>
    <property type="molecule type" value="Genomic_DNA"/>
</dbReference>